<organism evidence="2 3">
    <name type="scientific">Mycobacterium kansasii</name>
    <dbReference type="NCBI Taxonomy" id="1768"/>
    <lineage>
        <taxon>Bacteria</taxon>
        <taxon>Bacillati</taxon>
        <taxon>Actinomycetota</taxon>
        <taxon>Actinomycetes</taxon>
        <taxon>Mycobacteriales</taxon>
        <taxon>Mycobacteriaceae</taxon>
        <taxon>Mycobacterium</taxon>
    </lineage>
</organism>
<dbReference type="Proteomes" id="UP000189229">
    <property type="component" value="Unassembled WGS sequence"/>
</dbReference>
<accession>A0A1V3X8T6</accession>
<comment type="caution">
    <text evidence="2">The sequence shown here is derived from an EMBL/GenBank/DDBJ whole genome shotgun (WGS) entry which is preliminary data.</text>
</comment>
<reference evidence="2 3" key="1">
    <citation type="submission" date="2017-02" db="EMBL/GenBank/DDBJ databases">
        <title>Complete genome sequences of Mycobacterium kansasii strains isolated from rhesus macaques.</title>
        <authorList>
            <person name="Panda A."/>
            <person name="Nagaraj S."/>
            <person name="Zhao X."/>
            <person name="Tettelin H."/>
            <person name="Detolla L.J."/>
        </authorList>
    </citation>
    <scope>NUCLEOTIDE SEQUENCE [LARGE SCALE GENOMIC DNA]</scope>
    <source>
        <strain evidence="2 3">11-3813</strain>
    </source>
</reference>
<proteinExistence type="predicted"/>
<evidence type="ECO:0000313" key="2">
    <source>
        <dbReference type="EMBL" id="OOK75643.1"/>
    </source>
</evidence>
<evidence type="ECO:0000256" key="1">
    <source>
        <dbReference type="SAM" id="MobiDB-lite"/>
    </source>
</evidence>
<sequence>MTLIADGRRQPGVGNDIPPSPPGEGAEVTLHEVPVLSGLGLTMTGARPGGFGALDSRTNEICAQGDLICAAPQEAFSPANLPTTLNTLAGGPVNRSTRCTPPPNSGTPTGSLLRNGR</sequence>
<dbReference type="InterPro" id="IPR029058">
    <property type="entry name" value="AB_hydrolase_fold"/>
</dbReference>
<name>A0A1V3X8T6_MYCKA</name>
<feature type="region of interest" description="Disordered" evidence="1">
    <location>
        <begin position="1"/>
        <end position="26"/>
    </location>
</feature>
<feature type="region of interest" description="Disordered" evidence="1">
    <location>
        <begin position="85"/>
        <end position="117"/>
    </location>
</feature>
<dbReference type="EMBL" id="MVBM01000003">
    <property type="protein sequence ID" value="OOK75643.1"/>
    <property type="molecule type" value="Genomic_DNA"/>
</dbReference>
<evidence type="ECO:0000313" key="3">
    <source>
        <dbReference type="Proteomes" id="UP000189229"/>
    </source>
</evidence>
<protein>
    <submittedName>
        <fullName evidence="2">Uncharacterized protein</fullName>
    </submittedName>
</protein>
<dbReference type="AlphaFoldDB" id="A0A1V3X8T6"/>
<gene>
    <name evidence="2" type="ORF">BZL30_3813</name>
</gene>
<dbReference type="Gene3D" id="3.40.50.1820">
    <property type="entry name" value="alpha/beta hydrolase"/>
    <property type="match status" value="1"/>
</dbReference>